<name>A0A5C6AGP2_9BACT</name>
<organism evidence="1 2">
    <name type="scientific">Neorhodopirellula pilleata</name>
    <dbReference type="NCBI Taxonomy" id="2714738"/>
    <lineage>
        <taxon>Bacteria</taxon>
        <taxon>Pseudomonadati</taxon>
        <taxon>Planctomycetota</taxon>
        <taxon>Planctomycetia</taxon>
        <taxon>Pirellulales</taxon>
        <taxon>Pirellulaceae</taxon>
        <taxon>Neorhodopirellula</taxon>
    </lineage>
</organism>
<accession>A0A5C6AGP2</accession>
<dbReference type="Proteomes" id="UP000316213">
    <property type="component" value="Unassembled WGS sequence"/>
</dbReference>
<gene>
    <name evidence="1" type="ORF">Pla100_19450</name>
</gene>
<proteinExistence type="predicted"/>
<reference evidence="1 2" key="1">
    <citation type="submission" date="2019-02" db="EMBL/GenBank/DDBJ databases">
        <title>Deep-cultivation of Planctomycetes and their phenomic and genomic characterization uncovers novel biology.</title>
        <authorList>
            <person name="Wiegand S."/>
            <person name="Jogler M."/>
            <person name="Boedeker C."/>
            <person name="Pinto D."/>
            <person name="Vollmers J."/>
            <person name="Rivas-Marin E."/>
            <person name="Kohn T."/>
            <person name="Peeters S.H."/>
            <person name="Heuer A."/>
            <person name="Rast P."/>
            <person name="Oberbeckmann S."/>
            <person name="Bunk B."/>
            <person name="Jeske O."/>
            <person name="Meyerdierks A."/>
            <person name="Storesund J.E."/>
            <person name="Kallscheuer N."/>
            <person name="Luecker S."/>
            <person name="Lage O.M."/>
            <person name="Pohl T."/>
            <person name="Merkel B.J."/>
            <person name="Hornburger P."/>
            <person name="Mueller R.-W."/>
            <person name="Bruemmer F."/>
            <person name="Labrenz M."/>
            <person name="Spormann A.M."/>
            <person name="Op Den Camp H."/>
            <person name="Overmann J."/>
            <person name="Amann R."/>
            <person name="Jetten M.S.M."/>
            <person name="Mascher T."/>
            <person name="Medema M.H."/>
            <person name="Devos D.P."/>
            <person name="Kaster A.-K."/>
            <person name="Ovreas L."/>
            <person name="Rohde M."/>
            <person name="Galperin M.Y."/>
            <person name="Jogler C."/>
        </authorList>
    </citation>
    <scope>NUCLEOTIDE SEQUENCE [LARGE SCALE GENOMIC DNA]</scope>
    <source>
        <strain evidence="1 2">Pla100</strain>
    </source>
</reference>
<keyword evidence="2" id="KW-1185">Reference proteome</keyword>
<comment type="caution">
    <text evidence="1">The sequence shown here is derived from an EMBL/GenBank/DDBJ whole genome shotgun (WGS) entry which is preliminary data.</text>
</comment>
<evidence type="ECO:0000313" key="1">
    <source>
        <dbReference type="EMBL" id="TWT98779.1"/>
    </source>
</evidence>
<sequence length="62" mass="7502">MVRWNTAQPQKTRLAKETIPIQSRKRQIQSGWNNRDRADRLHTGRLRQAWFVNCFCRQLFST</sequence>
<dbReference type="EMBL" id="SJPM01000003">
    <property type="protein sequence ID" value="TWT98779.1"/>
    <property type="molecule type" value="Genomic_DNA"/>
</dbReference>
<protein>
    <submittedName>
        <fullName evidence="1">Uncharacterized protein</fullName>
    </submittedName>
</protein>
<dbReference type="AlphaFoldDB" id="A0A5C6AGP2"/>
<evidence type="ECO:0000313" key="2">
    <source>
        <dbReference type="Proteomes" id="UP000316213"/>
    </source>
</evidence>